<feature type="region of interest" description="Disordered" evidence="3">
    <location>
        <begin position="233"/>
        <end position="257"/>
    </location>
</feature>
<proteinExistence type="inferred from homology"/>
<name>A0A7S2ABI5_9EUKA</name>
<organism evidence="5">
    <name type="scientific">Stereomyxa ramosa</name>
    <dbReference type="NCBI Taxonomy" id="1078864"/>
    <lineage>
        <taxon>Eukaryota</taxon>
        <taxon>Amoebozoa</taxon>
        <taxon>Amoebozoa incertae sedis</taxon>
        <taxon>Stereomyxa</taxon>
    </lineage>
</organism>
<dbReference type="SMART" id="SM00101">
    <property type="entry name" value="14_3_3"/>
    <property type="match status" value="1"/>
</dbReference>
<evidence type="ECO:0000256" key="1">
    <source>
        <dbReference type="ARBA" id="ARBA00006141"/>
    </source>
</evidence>
<reference evidence="5" key="1">
    <citation type="submission" date="2021-01" db="EMBL/GenBank/DDBJ databases">
        <authorList>
            <person name="Corre E."/>
            <person name="Pelletier E."/>
            <person name="Niang G."/>
            <person name="Scheremetjew M."/>
            <person name="Finn R."/>
            <person name="Kale V."/>
            <person name="Holt S."/>
            <person name="Cochrane G."/>
            <person name="Meng A."/>
            <person name="Brown T."/>
            <person name="Cohen L."/>
        </authorList>
    </citation>
    <scope>NUCLEOTIDE SEQUENCE</scope>
    <source>
        <strain evidence="5">Chinc5</strain>
    </source>
</reference>
<evidence type="ECO:0000259" key="4">
    <source>
        <dbReference type="SMART" id="SM00101"/>
    </source>
</evidence>
<protein>
    <recommendedName>
        <fullName evidence="4">14-3-3 domain-containing protein</fullName>
    </recommendedName>
</protein>
<dbReference type="PANTHER" id="PTHR18860">
    <property type="entry name" value="14-3-3 PROTEIN"/>
    <property type="match status" value="1"/>
</dbReference>
<dbReference type="AlphaFoldDB" id="A0A7S2ABI5"/>
<dbReference type="PROSITE" id="PS00796">
    <property type="entry name" value="1433_1"/>
    <property type="match status" value="1"/>
</dbReference>
<dbReference type="Pfam" id="PF00244">
    <property type="entry name" value="14-3-3"/>
    <property type="match status" value="1"/>
</dbReference>
<evidence type="ECO:0000256" key="2">
    <source>
        <dbReference type="PIRSR" id="PIRSR000868-1"/>
    </source>
</evidence>
<dbReference type="InterPro" id="IPR023410">
    <property type="entry name" value="14-3-3_domain"/>
</dbReference>
<dbReference type="PRINTS" id="PR00305">
    <property type="entry name" value="1433ZETA"/>
</dbReference>
<dbReference type="FunFam" id="1.20.190.20:FF:000001">
    <property type="entry name" value="14-3-3 gamma 1"/>
    <property type="match status" value="1"/>
</dbReference>
<dbReference type="InterPro" id="IPR000308">
    <property type="entry name" value="14-3-3"/>
</dbReference>
<evidence type="ECO:0000313" key="5">
    <source>
        <dbReference type="EMBL" id="CAD9363393.1"/>
    </source>
</evidence>
<feature type="domain" description="14-3-3" evidence="4">
    <location>
        <begin position="5"/>
        <end position="246"/>
    </location>
</feature>
<feature type="site" description="Interaction with phosphoserine on interacting protein" evidence="2">
    <location>
        <position position="131"/>
    </location>
</feature>
<dbReference type="InterPro" id="IPR036815">
    <property type="entry name" value="14-3-3_dom_sf"/>
</dbReference>
<feature type="compositionally biased region" description="Acidic residues" evidence="3">
    <location>
        <begin position="235"/>
        <end position="257"/>
    </location>
</feature>
<dbReference type="InterPro" id="IPR023409">
    <property type="entry name" value="14-3-3_CS"/>
</dbReference>
<evidence type="ECO:0000256" key="3">
    <source>
        <dbReference type="SAM" id="MobiDB-lite"/>
    </source>
</evidence>
<feature type="site" description="Interaction with phosphoserine on interacting protein" evidence="2">
    <location>
        <position position="58"/>
    </location>
</feature>
<gene>
    <name evidence="5" type="ORF">SRAM0439_LOCUS487</name>
</gene>
<comment type="similarity">
    <text evidence="1">Belongs to the 14-3-3 family.</text>
</comment>
<dbReference type="SUPFAM" id="SSF48445">
    <property type="entry name" value="14-3-3 protein"/>
    <property type="match status" value="1"/>
</dbReference>
<accession>A0A7S2ABI5</accession>
<dbReference type="Gene3D" id="1.20.190.20">
    <property type="entry name" value="14-3-3 domain"/>
    <property type="match status" value="1"/>
</dbReference>
<dbReference type="PIRSF" id="PIRSF000868">
    <property type="entry name" value="14-3-3"/>
    <property type="match status" value="1"/>
</dbReference>
<sequence length="257" mass="29205">MGDDRESNVYIAKLSEQAERYDEMVDAMKKVAKLNTELSVDERNLLSVAYKNVIGSRRAAWRILSSIEQKEESKGNQQHVARVKEYRSKIEVELKDICGDIFSLLNDNLIPSSADNESKVFYHKMKGDYYRYLAEFAEGDTRKEAADEALNAYKSSAEVANKELEPTNPIRLGLALNFSVFHYEILSEPNQAIELAKKAFDDAIEKLDTLSEDSYKDATLIMQLLRDNLTLWTSDLDDEEDDEEEAGDEEPVPEGGE</sequence>
<dbReference type="EMBL" id="HBGP01000982">
    <property type="protein sequence ID" value="CAD9363393.1"/>
    <property type="molecule type" value="Transcribed_RNA"/>
</dbReference>